<evidence type="ECO:0000313" key="3">
    <source>
        <dbReference type="Proteomes" id="UP001196413"/>
    </source>
</evidence>
<reference evidence="2" key="1">
    <citation type="submission" date="2021-06" db="EMBL/GenBank/DDBJ databases">
        <title>Parelaphostrongylus tenuis whole genome reference sequence.</title>
        <authorList>
            <person name="Garwood T.J."/>
            <person name="Larsen P.A."/>
            <person name="Fountain-Jones N.M."/>
            <person name="Garbe J.R."/>
            <person name="Macchietto M.G."/>
            <person name="Kania S.A."/>
            <person name="Gerhold R.W."/>
            <person name="Richards J.E."/>
            <person name="Wolf T.M."/>
        </authorList>
    </citation>
    <scope>NUCLEOTIDE SEQUENCE</scope>
    <source>
        <strain evidence="2">MNPRO001-30</strain>
        <tissue evidence="2">Meninges</tissue>
    </source>
</reference>
<feature type="non-terminal residue" evidence="2">
    <location>
        <position position="84"/>
    </location>
</feature>
<proteinExistence type="predicted"/>
<accession>A0AAD5MK29</accession>
<keyword evidence="3" id="KW-1185">Reference proteome</keyword>
<dbReference type="AlphaFoldDB" id="A0AAD5MK29"/>
<evidence type="ECO:0000256" key="1">
    <source>
        <dbReference type="SAM" id="MobiDB-lite"/>
    </source>
</evidence>
<comment type="caution">
    <text evidence="2">The sequence shown here is derived from an EMBL/GenBank/DDBJ whole genome shotgun (WGS) entry which is preliminary data.</text>
</comment>
<gene>
    <name evidence="2" type="ORF">KIN20_006368</name>
</gene>
<name>A0AAD5MK29_PARTN</name>
<dbReference type="Proteomes" id="UP001196413">
    <property type="component" value="Unassembled WGS sequence"/>
</dbReference>
<organism evidence="2 3">
    <name type="scientific">Parelaphostrongylus tenuis</name>
    <name type="common">Meningeal worm</name>
    <dbReference type="NCBI Taxonomy" id="148309"/>
    <lineage>
        <taxon>Eukaryota</taxon>
        <taxon>Metazoa</taxon>
        <taxon>Ecdysozoa</taxon>
        <taxon>Nematoda</taxon>
        <taxon>Chromadorea</taxon>
        <taxon>Rhabditida</taxon>
        <taxon>Rhabditina</taxon>
        <taxon>Rhabditomorpha</taxon>
        <taxon>Strongyloidea</taxon>
        <taxon>Metastrongylidae</taxon>
        <taxon>Parelaphostrongylus</taxon>
    </lineage>
</organism>
<feature type="region of interest" description="Disordered" evidence="1">
    <location>
        <begin position="57"/>
        <end position="84"/>
    </location>
</feature>
<protein>
    <submittedName>
        <fullName evidence="2">Uncharacterized protein</fullName>
    </submittedName>
</protein>
<evidence type="ECO:0000313" key="2">
    <source>
        <dbReference type="EMBL" id="KAJ1350556.1"/>
    </source>
</evidence>
<dbReference type="EMBL" id="JAHQIW010000890">
    <property type="protein sequence ID" value="KAJ1350556.1"/>
    <property type="molecule type" value="Genomic_DNA"/>
</dbReference>
<sequence>MDVTKKIKATSHKKNDLYAELVSGFQKSLVFISHKGERSSYDVGLLERTPLEKIRLESTTRGRSLMDSPLGLQSSPLEKTKTSK</sequence>